<dbReference type="EMBL" id="BK016121">
    <property type="protein sequence ID" value="DAF96871.1"/>
    <property type="molecule type" value="Genomic_DNA"/>
</dbReference>
<reference evidence="1" key="1">
    <citation type="journal article" date="2021" name="Proc. Natl. Acad. Sci. U.S.A.">
        <title>A Catalog of Tens of Thousands of Viruses from Human Metagenomes Reveals Hidden Associations with Chronic Diseases.</title>
        <authorList>
            <person name="Tisza M.J."/>
            <person name="Buck C.B."/>
        </authorList>
    </citation>
    <scope>NUCLEOTIDE SEQUENCE</scope>
    <source>
        <strain evidence="1">CtQyH19</strain>
    </source>
</reference>
<organism evidence="1">
    <name type="scientific">Podoviridae sp. ctQyH19</name>
    <dbReference type="NCBI Taxonomy" id="2825249"/>
    <lineage>
        <taxon>Viruses</taxon>
        <taxon>Duplodnaviria</taxon>
        <taxon>Heunggongvirae</taxon>
        <taxon>Uroviricota</taxon>
        <taxon>Caudoviricetes</taxon>
    </lineage>
</organism>
<accession>A0A8S5UQX1</accession>
<sequence>MKKKTKTKNNKKNANLPKFAWGGTAFSYESPQETQARLAKQAILNLVDYENDPTSKFLDGLGGALAGTGLSMIAGGIGKAGGLSSILGKNGGTSKVGGILDGILGTGSDSSGGGLLGNISGLLGGGGNGIGGAIGQGIGTGVGLLGNVLGDGQKKQANSELKQTLNALQSGGSKKTSDLMQEDRNKYLYNPNWNFDSANSILNSTSASNPGVGLKTKDLMANDRYKKFYIPNLTFYVGGEVPIEAEHGEIVQEPTGEMYELDGATHEEGGIPLEVPGGTEIFSDRLIGADGNTMAQRKKNRENRLAKIQKELNKFPDDASLKKTLRRVQKQNAFEEQLDMQLMQQAQQAKMLAQQEAQLAQQQQAQAQGGEMGQEGSPEEMGLMQGLEQGFDPSMMQGGGEMPVEGEVPQDVSQEGMYEEVPQEEFAVGGRVSRPGNIPGLPAYLLKDLPGMIEQARGNTPLVDTGNPDDVVYTAEDEAKGEKTIPEVVITKKNKKFTPVYVGKSQLSLTGQNNLMNSINANSLATGPKENITPVAPLPGNQNTNSNSTNTSGNSEFNFEHPFKGMTLGDAIGMYANHKAPQELMKNTIDQYRYTPEEINHFKNYGREALKTLRGQAGLIDTQHDLASQNLQLSRNAMNNLNNNSARGINTLRALNMASNAQTDAQQRELDMARASQMLSLGSQIAQQQNAIDQMVMKGDEERANRNLQNQDNYFTNMAKNISTKYQSLAKNAEALNEIKKRNAQEKLIGRLYRDFEGDKDGNIKAKYHDKKEDPKTKMYELDRTGKDPKKPEAKTEFDTFKFDREGRIAPEEIKKIEETPVMWKHRINPKTGKAFESAQEFAEQLEFYNKNKDILPSYDEYLGQEVSTEYKKYYNPKTGNKFASMDEYERFKSPESYYKDKIREWRTITDAAKKLGNVDPKHMDTLERIINLDEAGIGKSLDLSNKEDVKLLQKLAGVTADGVIGKKTLAALSNLISGK</sequence>
<evidence type="ECO:0000313" key="1">
    <source>
        <dbReference type="EMBL" id="DAF96871.1"/>
    </source>
</evidence>
<protein>
    <submittedName>
        <fullName evidence="1">Secretion activator protein, putative, Secretion activator, Porphyromonas gingivalis.3A</fullName>
    </submittedName>
</protein>
<proteinExistence type="predicted"/>
<name>A0A8S5UQX1_9CAUD</name>